<dbReference type="GO" id="GO:0030655">
    <property type="term" value="P:beta-lactam antibiotic catabolic process"/>
    <property type="evidence" value="ECO:0007669"/>
    <property type="project" value="InterPro"/>
</dbReference>
<dbReference type="EMBL" id="SPDV01000019">
    <property type="protein sequence ID" value="TFI58211.1"/>
    <property type="molecule type" value="Genomic_DNA"/>
</dbReference>
<dbReference type="GO" id="GO:0008800">
    <property type="term" value="F:beta-lactamase activity"/>
    <property type="evidence" value="ECO:0007669"/>
    <property type="project" value="UniProtKB-EC"/>
</dbReference>
<dbReference type="InterPro" id="IPR045155">
    <property type="entry name" value="Beta-lactam_cat"/>
</dbReference>
<dbReference type="Gene3D" id="3.40.710.10">
    <property type="entry name" value="DD-peptidase/beta-lactamase superfamily"/>
    <property type="match status" value="1"/>
</dbReference>
<dbReference type="InterPro" id="IPR012338">
    <property type="entry name" value="Beta-lactam/transpept-like"/>
</dbReference>
<comment type="similarity">
    <text evidence="2">Belongs to the class-A beta-lactamase family.</text>
</comment>
<organism evidence="5 6">
    <name type="scientific">Sphingomonas parva</name>
    <dbReference type="NCBI Taxonomy" id="2555898"/>
    <lineage>
        <taxon>Bacteria</taxon>
        <taxon>Pseudomonadati</taxon>
        <taxon>Pseudomonadota</taxon>
        <taxon>Alphaproteobacteria</taxon>
        <taxon>Sphingomonadales</taxon>
        <taxon>Sphingomonadaceae</taxon>
        <taxon>Sphingomonas</taxon>
    </lineage>
</organism>
<evidence type="ECO:0000256" key="2">
    <source>
        <dbReference type="ARBA" id="ARBA00009009"/>
    </source>
</evidence>
<dbReference type="NCBIfam" id="NF033103">
    <property type="entry name" value="bla_class_A"/>
    <property type="match status" value="1"/>
</dbReference>
<dbReference type="SUPFAM" id="SSF56601">
    <property type="entry name" value="beta-lactamase/transpeptidase-like"/>
    <property type="match status" value="1"/>
</dbReference>
<evidence type="ECO:0000313" key="5">
    <source>
        <dbReference type="EMBL" id="TFI58211.1"/>
    </source>
</evidence>
<name>A0A4Y8ZQC2_9SPHN</name>
<keyword evidence="6" id="KW-1185">Reference proteome</keyword>
<dbReference type="PANTHER" id="PTHR35333:SF3">
    <property type="entry name" value="BETA-LACTAMASE-TYPE TRANSPEPTIDASE FOLD CONTAINING PROTEIN"/>
    <property type="match status" value="1"/>
</dbReference>
<dbReference type="InterPro" id="IPR000871">
    <property type="entry name" value="Beta-lactam_class-A"/>
</dbReference>
<comment type="catalytic activity">
    <reaction evidence="1">
        <text>a beta-lactam + H2O = a substituted beta-amino acid</text>
        <dbReference type="Rhea" id="RHEA:20401"/>
        <dbReference type="ChEBI" id="CHEBI:15377"/>
        <dbReference type="ChEBI" id="CHEBI:35627"/>
        <dbReference type="ChEBI" id="CHEBI:140347"/>
        <dbReference type="EC" id="3.5.2.6"/>
    </reaction>
</comment>
<feature type="domain" description="Beta-lactamase class A catalytic" evidence="4">
    <location>
        <begin position="71"/>
        <end position="329"/>
    </location>
</feature>
<dbReference type="OrthoDB" id="9784149at2"/>
<dbReference type="GO" id="GO:0046677">
    <property type="term" value="P:response to antibiotic"/>
    <property type="evidence" value="ECO:0007669"/>
    <property type="project" value="InterPro"/>
</dbReference>
<dbReference type="PANTHER" id="PTHR35333">
    <property type="entry name" value="BETA-LACTAMASE"/>
    <property type="match status" value="1"/>
</dbReference>
<gene>
    <name evidence="5" type="primary">bla</name>
    <name evidence="5" type="ORF">E2493_11180</name>
</gene>
<sequence>MKHAVLASVPVLGLVAGIVHQPAQSAPAAKPQTARVQQLAQAVSTVAETPAQRALAAQIRALGQAFNGDIGIAVRDVQTGWATAYDGNTYFPQQSVSKFWVALTALDKVDQGALSLTRPVTLTKADMTLFHQPIARQIGASGYTTNIGTLMTRALQQSDNTCNDAVLWRAGGPEAVRAFLREKGISGIRFGPGERLLQSEIAGIEWKQSYAYNGAFYTARDALPLARRRAAFEKYIASPMDGATPLGVVDALARLKRGELLSPASTERLLSIMSHTKTGPQRLKGGLAPGWQLAHKTGTGQILGGVQAGYNDIGVITAPDGHAYAIAVLIRRTSAPLGERMAAMQKTVRATIAFHESGAHGDYAGRRDARSVGTH</sequence>
<evidence type="ECO:0000256" key="1">
    <source>
        <dbReference type="ARBA" id="ARBA00001526"/>
    </source>
</evidence>
<dbReference type="Pfam" id="PF13354">
    <property type="entry name" value="Beta-lactamase2"/>
    <property type="match status" value="1"/>
</dbReference>
<dbReference type="EC" id="3.5.2.6" evidence="3"/>
<evidence type="ECO:0000259" key="4">
    <source>
        <dbReference type="Pfam" id="PF13354"/>
    </source>
</evidence>
<evidence type="ECO:0000313" key="6">
    <source>
        <dbReference type="Proteomes" id="UP000298213"/>
    </source>
</evidence>
<comment type="caution">
    <text evidence="5">The sequence shown here is derived from an EMBL/GenBank/DDBJ whole genome shotgun (WGS) entry which is preliminary data.</text>
</comment>
<dbReference type="AlphaFoldDB" id="A0A4Y8ZQC2"/>
<accession>A0A4Y8ZQC2</accession>
<proteinExistence type="inferred from homology"/>
<protein>
    <recommendedName>
        <fullName evidence="3">beta-lactamase</fullName>
        <ecNumber evidence="3">3.5.2.6</ecNumber>
    </recommendedName>
</protein>
<evidence type="ECO:0000256" key="3">
    <source>
        <dbReference type="ARBA" id="ARBA00012865"/>
    </source>
</evidence>
<dbReference type="Proteomes" id="UP000298213">
    <property type="component" value="Unassembled WGS sequence"/>
</dbReference>
<reference evidence="5 6" key="1">
    <citation type="submission" date="2019-03" db="EMBL/GenBank/DDBJ databases">
        <title>Genome sequence of Sphingomonas sp. 17J27-24.</title>
        <authorList>
            <person name="Kim M."/>
            <person name="Maeng S."/>
            <person name="Sathiyaraj S."/>
        </authorList>
    </citation>
    <scope>NUCLEOTIDE SEQUENCE [LARGE SCALE GENOMIC DNA]</scope>
    <source>
        <strain evidence="5 6">17J27-24</strain>
    </source>
</reference>